<dbReference type="Pfam" id="PF07724">
    <property type="entry name" value="AAA_2"/>
    <property type="match status" value="1"/>
</dbReference>
<dbReference type="GO" id="GO:0005737">
    <property type="term" value="C:cytoplasm"/>
    <property type="evidence" value="ECO:0007669"/>
    <property type="project" value="TreeGrafter"/>
</dbReference>
<dbReference type="CDD" id="cd19499">
    <property type="entry name" value="RecA-like_ClpB_Hsp104-like"/>
    <property type="match status" value="1"/>
</dbReference>
<dbReference type="SMART" id="SM00382">
    <property type="entry name" value="AAA"/>
    <property type="match status" value="2"/>
</dbReference>
<evidence type="ECO:0000256" key="1">
    <source>
        <dbReference type="ARBA" id="ARBA00008675"/>
    </source>
</evidence>
<gene>
    <name evidence="9" type="ORF">Zmor_019131</name>
</gene>
<evidence type="ECO:0000256" key="3">
    <source>
        <dbReference type="ARBA" id="ARBA00022741"/>
    </source>
</evidence>
<comment type="caution">
    <text evidence="9">The sequence shown here is derived from an EMBL/GenBank/DDBJ whole genome shotgun (WGS) entry which is preliminary data.</text>
</comment>
<evidence type="ECO:0000256" key="2">
    <source>
        <dbReference type="ARBA" id="ARBA00022737"/>
    </source>
</evidence>
<dbReference type="FunFam" id="3.40.50.300:FF:000120">
    <property type="entry name" value="ATP-dependent chaperone ClpB"/>
    <property type="match status" value="1"/>
</dbReference>
<dbReference type="InterPro" id="IPR050130">
    <property type="entry name" value="ClpA_ClpB"/>
</dbReference>
<keyword evidence="2" id="KW-0677">Repeat</keyword>
<dbReference type="SUPFAM" id="SSF52540">
    <property type="entry name" value="P-loop containing nucleoside triphosphate hydrolases"/>
    <property type="match status" value="2"/>
</dbReference>
<comment type="similarity">
    <text evidence="1">Belongs to the ClpA/ClpB family.</text>
</comment>
<protein>
    <submittedName>
        <fullName evidence="9">Uncharacterized protein</fullName>
    </submittedName>
</protein>
<keyword evidence="4" id="KW-0067">ATP-binding</keyword>
<dbReference type="GO" id="GO:0005524">
    <property type="term" value="F:ATP binding"/>
    <property type="evidence" value="ECO:0007669"/>
    <property type="project" value="UniProtKB-KW"/>
</dbReference>
<dbReference type="FunFam" id="3.40.50.300:FF:000010">
    <property type="entry name" value="Chaperone clpB 1, putative"/>
    <property type="match status" value="1"/>
</dbReference>
<dbReference type="InterPro" id="IPR027417">
    <property type="entry name" value="P-loop_NTPase"/>
</dbReference>
<keyword evidence="5" id="KW-0143">Chaperone</keyword>
<evidence type="ECO:0000259" key="8">
    <source>
        <dbReference type="SMART" id="SM01086"/>
    </source>
</evidence>
<organism evidence="9 10">
    <name type="scientific">Zophobas morio</name>
    <dbReference type="NCBI Taxonomy" id="2755281"/>
    <lineage>
        <taxon>Eukaryota</taxon>
        <taxon>Metazoa</taxon>
        <taxon>Ecdysozoa</taxon>
        <taxon>Arthropoda</taxon>
        <taxon>Hexapoda</taxon>
        <taxon>Insecta</taxon>
        <taxon>Pterygota</taxon>
        <taxon>Neoptera</taxon>
        <taxon>Endopterygota</taxon>
        <taxon>Coleoptera</taxon>
        <taxon>Polyphaga</taxon>
        <taxon>Cucujiformia</taxon>
        <taxon>Tenebrionidae</taxon>
        <taxon>Zophobas</taxon>
    </lineage>
</organism>
<feature type="domain" description="AAA+ ATPase" evidence="7">
    <location>
        <begin position="465"/>
        <end position="634"/>
    </location>
</feature>
<dbReference type="GO" id="GO:0016887">
    <property type="term" value="F:ATP hydrolysis activity"/>
    <property type="evidence" value="ECO:0007669"/>
    <property type="project" value="InterPro"/>
</dbReference>
<dbReference type="Pfam" id="PF00004">
    <property type="entry name" value="AAA"/>
    <property type="match status" value="1"/>
</dbReference>
<feature type="coiled-coil region" evidence="6">
    <location>
        <begin position="271"/>
        <end position="298"/>
    </location>
</feature>
<dbReference type="CDD" id="cd00009">
    <property type="entry name" value="AAA"/>
    <property type="match status" value="1"/>
</dbReference>
<evidence type="ECO:0000256" key="4">
    <source>
        <dbReference type="ARBA" id="ARBA00022840"/>
    </source>
</evidence>
<proteinExistence type="inferred from homology"/>
<dbReference type="Pfam" id="PF10431">
    <property type="entry name" value="ClpB_D2-small"/>
    <property type="match status" value="1"/>
</dbReference>
<dbReference type="InterPro" id="IPR003959">
    <property type="entry name" value="ATPase_AAA_core"/>
</dbReference>
<evidence type="ECO:0000313" key="10">
    <source>
        <dbReference type="Proteomes" id="UP001168821"/>
    </source>
</evidence>
<feature type="domain" description="Clp ATPase C-terminal" evidence="8">
    <location>
        <begin position="633"/>
        <end position="721"/>
    </location>
</feature>
<dbReference type="Gene3D" id="1.10.8.60">
    <property type="match status" value="1"/>
</dbReference>
<evidence type="ECO:0000256" key="6">
    <source>
        <dbReference type="SAM" id="Coils"/>
    </source>
</evidence>
<evidence type="ECO:0000259" key="7">
    <source>
        <dbReference type="SMART" id="SM00382"/>
    </source>
</evidence>
<keyword evidence="10" id="KW-1185">Reference proteome</keyword>
<sequence>MSGYHANQQETKSNLESFTQELVSQAAVGKIDPVLNRDAEISRVIRILARRTKNNPVLIGPPGVGKTAIVEGLALRVVRGDVTSNLKDCKIFSLDMGLLVAGAVYRGQFEDRLKGLMKELKDLTEKGQRCVLFIDEVHLVLGAGKTDGAMDAANIMKPELSRAGSGLRVIGATTLDEYRRFIEKDSAFERRFQKVLINEPSVDDTISILRGLKEKLESHHGVHIKDGALVIAAQLADRYIQDRYQPDKSIDLVDEACAKVRVQLDSQPEVIDQLERKKMRLEVEQTALKKEKDSLSKQRLEVIDQELSKVDNELIPLKEKYQSEKSRIDEIQSLQQKLDNLKVKLEIAERNKDLAMVADLQYFAIPSCKEKLAAAIIRKERNLGMDVDDQKDSLLTETVGTGEIYDIVSSATGIPVTKLSRSDRDKILNLEDALKKRIVGQDAALKAISDAIIRSRAGISRPEQPLGSFLFLGPTGVGKTEVSKALAYELFDDERHMVRIDMSEYLEAHSVARLIGSPPGYVGHEEGGQLTEVIRRNPYNVILFDEVEKAHPQVLNVLLQLLDEGRLTDGQGRVVNFRNTIIIMTSNLGAELLINESNGFSSELINAVKQAARTYFRPELLNRIDELIVFKPLSKDDLYKVASLQLQRIASRFKDKDIEVETTRNSLDLFIRESYDPVYGARPMRRYLERTVVTDIGKMLIREEIPEHSVIVVDVKDGLLFYKIKSKTAQAI</sequence>
<dbReference type="SMART" id="SM01086">
    <property type="entry name" value="ClpB_D2-small"/>
    <property type="match status" value="1"/>
</dbReference>
<dbReference type="EMBL" id="JALNTZ010000559">
    <property type="protein sequence ID" value="KAJ3634388.1"/>
    <property type="molecule type" value="Genomic_DNA"/>
</dbReference>
<dbReference type="PANTHER" id="PTHR11638:SF18">
    <property type="entry name" value="HEAT SHOCK PROTEIN 104"/>
    <property type="match status" value="1"/>
</dbReference>
<evidence type="ECO:0000313" key="9">
    <source>
        <dbReference type="EMBL" id="KAJ3634388.1"/>
    </source>
</evidence>
<dbReference type="GO" id="GO:0034605">
    <property type="term" value="P:cellular response to heat"/>
    <property type="evidence" value="ECO:0007669"/>
    <property type="project" value="TreeGrafter"/>
</dbReference>
<dbReference type="PROSITE" id="PS00871">
    <property type="entry name" value="CLPAB_2"/>
    <property type="match status" value="1"/>
</dbReference>
<keyword evidence="6" id="KW-0175">Coiled coil</keyword>
<dbReference type="AlphaFoldDB" id="A0AA38M0Q4"/>
<dbReference type="PRINTS" id="PR00300">
    <property type="entry name" value="CLPPROTEASEA"/>
</dbReference>
<feature type="coiled-coil region" evidence="6">
    <location>
        <begin position="331"/>
        <end position="358"/>
    </location>
</feature>
<dbReference type="InterPro" id="IPR041546">
    <property type="entry name" value="ClpA/ClpB_AAA_lid"/>
</dbReference>
<dbReference type="InterPro" id="IPR003593">
    <property type="entry name" value="AAA+_ATPase"/>
</dbReference>
<reference evidence="9" key="1">
    <citation type="journal article" date="2023" name="G3 (Bethesda)">
        <title>Whole genome assemblies of Zophobas morio and Tenebrio molitor.</title>
        <authorList>
            <person name="Kaur S."/>
            <person name="Stinson S.A."/>
            <person name="diCenzo G.C."/>
        </authorList>
    </citation>
    <scope>NUCLEOTIDE SEQUENCE</scope>
    <source>
        <strain evidence="9">QUZm001</strain>
    </source>
</reference>
<dbReference type="InterPro" id="IPR001270">
    <property type="entry name" value="ClpA/B"/>
</dbReference>
<dbReference type="FunFam" id="3.40.50.300:FF:000025">
    <property type="entry name" value="ATP-dependent Clp protease subunit"/>
    <property type="match status" value="1"/>
</dbReference>
<evidence type="ECO:0000256" key="5">
    <source>
        <dbReference type="ARBA" id="ARBA00023186"/>
    </source>
</evidence>
<accession>A0AA38M0Q4</accession>
<keyword evidence="3" id="KW-0547">Nucleotide-binding</keyword>
<dbReference type="PANTHER" id="PTHR11638">
    <property type="entry name" value="ATP-DEPENDENT CLP PROTEASE"/>
    <property type="match status" value="1"/>
</dbReference>
<dbReference type="Proteomes" id="UP001168821">
    <property type="component" value="Unassembled WGS sequence"/>
</dbReference>
<dbReference type="Pfam" id="PF17871">
    <property type="entry name" value="AAA_lid_9"/>
    <property type="match status" value="1"/>
</dbReference>
<name>A0AA38M0Q4_9CUCU</name>
<dbReference type="InterPro" id="IPR028299">
    <property type="entry name" value="ClpA/B_CS2"/>
</dbReference>
<feature type="domain" description="AAA+ ATPase" evidence="7">
    <location>
        <begin position="52"/>
        <end position="202"/>
    </location>
</feature>
<dbReference type="Gene3D" id="3.40.50.300">
    <property type="entry name" value="P-loop containing nucleotide triphosphate hydrolases"/>
    <property type="match status" value="3"/>
</dbReference>
<dbReference type="InterPro" id="IPR019489">
    <property type="entry name" value="Clp_ATPase_C"/>
</dbReference>